<feature type="transmembrane region" description="Helical" evidence="1">
    <location>
        <begin position="21"/>
        <end position="41"/>
    </location>
</feature>
<dbReference type="RefSeq" id="WP_256617960.1">
    <property type="nucleotide sequence ID" value="NZ_JANIBC010000001.1"/>
</dbReference>
<protein>
    <submittedName>
        <fullName evidence="2">Uncharacterized protein</fullName>
    </submittedName>
</protein>
<name>A0A9X2L711_9PROT</name>
<dbReference type="AlphaFoldDB" id="A0A9X2L711"/>
<feature type="transmembrane region" description="Helical" evidence="1">
    <location>
        <begin position="81"/>
        <end position="101"/>
    </location>
</feature>
<feature type="transmembrane region" description="Helical" evidence="1">
    <location>
        <begin position="134"/>
        <end position="155"/>
    </location>
</feature>
<proteinExistence type="predicted"/>
<dbReference type="Proteomes" id="UP001142610">
    <property type="component" value="Unassembled WGS sequence"/>
</dbReference>
<keyword evidence="1" id="KW-0812">Transmembrane</keyword>
<dbReference type="InterPro" id="IPR053824">
    <property type="entry name" value="DUF7010"/>
</dbReference>
<evidence type="ECO:0000313" key="3">
    <source>
        <dbReference type="Proteomes" id="UP001142610"/>
    </source>
</evidence>
<keyword evidence="1" id="KW-0472">Membrane</keyword>
<sequence length="195" mass="21238">MTDDELRLALKESRIATYYRLRGGFPIPLAGAVYWLALAYLGTIWQLGSWAMAAFYGSGLIFPMAVLFSKLFGVEFLKDKAAVGSALLPAFISMLLFWSFIPAAVSAAPEMIVLILAVGMSGHWPVIGWTYGRTALYSAHAVARAVLCGWLWHAFPDDRLVVIPLTVAAIYLATVLGILLDLFVLNRRGGRSVAA</sequence>
<feature type="transmembrane region" description="Helical" evidence="1">
    <location>
        <begin position="47"/>
        <end position="69"/>
    </location>
</feature>
<evidence type="ECO:0000313" key="2">
    <source>
        <dbReference type="EMBL" id="MCQ8184153.1"/>
    </source>
</evidence>
<keyword evidence="1" id="KW-1133">Transmembrane helix</keyword>
<reference evidence="2" key="1">
    <citation type="submission" date="2022-07" db="EMBL/GenBank/DDBJ databases">
        <title>Parvularcula maris sp. nov., an algicidal bacterium isolated from seawater.</title>
        <authorList>
            <person name="Li F."/>
        </authorList>
    </citation>
    <scope>NUCLEOTIDE SEQUENCE</scope>
    <source>
        <strain evidence="2">BGMRC 0090</strain>
    </source>
</reference>
<accession>A0A9X2L711</accession>
<dbReference type="EMBL" id="JANIBC010000001">
    <property type="protein sequence ID" value="MCQ8184153.1"/>
    <property type="molecule type" value="Genomic_DNA"/>
</dbReference>
<feature type="transmembrane region" description="Helical" evidence="1">
    <location>
        <begin position="107"/>
        <end position="127"/>
    </location>
</feature>
<dbReference type="Pfam" id="PF22765">
    <property type="entry name" value="DUF7010"/>
    <property type="match status" value="1"/>
</dbReference>
<comment type="caution">
    <text evidence="2">The sequence shown here is derived from an EMBL/GenBank/DDBJ whole genome shotgun (WGS) entry which is preliminary data.</text>
</comment>
<feature type="transmembrane region" description="Helical" evidence="1">
    <location>
        <begin position="161"/>
        <end position="185"/>
    </location>
</feature>
<gene>
    <name evidence="2" type="ORF">NOG11_02015</name>
</gene>
<keyword evidence="3" id="KW-1185">Reference proteome</keyword>
<evidence type="ECO:0000256" key="1">
    <source>
        <dbReference type="SAM" id="Phobius"/>
    </source>
</evidence>
<organism evidence="2 3">
    <name type="scientific">Parvularcula maris</name>
    <dbReference type="NCBI Taxonomy" id="2965077"/>
    <lineage>
        <taxon>Bacteria</taxon>
        <taxon>Pseudomonadati</taxon>
        <taxon>Pseudomonadota</taxon>
        <taxon>Alphaproteobacteria</taxon>
        <taxon>Parvularculales</taxon>
        <taxon>Parvularculaceae</taxon>
        <taxon>Parvularcula</taxon>
    </lineage>
</organism>